<dbReference type="SUPFAM" id="SSF52777">
    <property type="entry name" value="CoA-dependent acyltransferases"/>
    <property type="match status" value="1"/>
</dbReference>
<dbReference type="InterPro" id="IPR023213">
    <property type="entry name" value="CAT-like_dom_sf"/>
</dbReference>
<dbReference type="Proteomes" id="UP000053370">
    <property type="component" value="Unassembled WGS sequence"/>
</dbReference>
<dbReference type="OrthoDB" id="9801766at2"/>
<dbReference type="GO" id="GO:0008811">
    <property type="term" value="F:chloramphenicol O-acetyltransferase activity"/>
    <property type="evidence" value="ECO:0007669"/>
    <property type="project" value="InterPro"/>
</dbReference>
<dbReference type="Gene3D" id="3.30.559.10">
    <property type="entry name" value="Chloramphenicol acetyltransferase-like domain"/>
    <property type="match status" value="1"/>
</dbReference>
<dbReference type="AlphaFoldDB" id="A0A0K8PBE1"/>
<organism evidence="1">
    <name type="scientific">Flexilinea flocculi</name>
    <dbReference type="NCBI Taxonomy" id="1678840"/>
    <lineage>
        <taxon>Bacteria</taxon>
        <taxon>Bacillati</taxon>
        <taxon>Chloroflexota</taxon>
        <taxon>Anaerolineae</taxon>
        <taxon>Anaerolineales</taxon>
        <taxon>Anaerolineaceae</taxon>
        <taxon>Flexilinea</taxon>
    </lineage>
</organism>
<dbReference type="EMBL" id="DF968179">
    <property type="protein sequence ID" value="GAP39465.1"/>
    <property type="molecule type" value="Genomic_DNA"/>
</dbReference>
<reference evidence="1" key="1">
    <citation type="journal article" date="2015" name="Genome Announc.">
        <title>Draft Genome Sequence of Anaerolineae Strain TC1, a Novel Isolate from a Methanogenic Wastewater Treatment System.</title>
        <authorList>
            <person name="Matsuura N."/>
            <person name="Tourlousse D.M."/>
            <person name="Sun L."/>
            <person name="Toyonaga M."/>
            <person name="Kuroda K."/>
            <person name="Ohashi A."/>
            <person name="Cruz R."/>
            <person name="Yamaguchi T."/>
            <person name="Sekiguchi Y."/>
        </authorList>
    </citation>
    <scope>NUCLEOTIDE SEQUENCE [LARGE SCALE GENOMIC DNA]</scope>
    <source>
        <strain evidence="1">TC1</strain>
    </source>
</reference>
<proteinExistence type="predicted"/>
<protein>
    <submittedName>
        <fullName evidence="1">Chloramphenicol O-acetyltransferase</fullName>
    </submittedName>
</protein>
<dbReference type="PANTHER" id="PTHR38474:SF1">
    <property type="entry name" value="SLR0299 PROTEIN"/>
    <property type="match status" value="1"/>
</dbReference>
<evidence type="ECO:0000313" key="2">
    <source>
        <dbReference type="Proteomes" id="UP000053370"/>
    </source>
</evidence>
<accession>A0A0K8PBE1</accession>
<keyword evidence="2" id="KW-1185">Reference proteome</keyword>
<sequence length="261" mass="30455">MLWLLRYPAWYINFSIPIWDKFSGSKYSHFFSNAYQNLELPEYMIEISIIERVRMNKKIISIQDTNRKEHFLYFKNIGYPYVGLTVNLDITHFLQNLKATGNPFYLSFLYRVVNAANAIPEFRRRIENDGIVEYDYCKASNVILKNDNSFAYCTLDCSKPFSVFLTEGRESIERAKDKGNIQENDDVESLFFISCIPWVSYTSITQAVPFPPDSNPRFTWGKYMQQNNQTLIPVSVLAHHALIDGFHISQFFIKLESLLAA</sequence>
<evidence type="ECO:0000313" key="1">
    <source>
        <dbReference type="EMBL" id="GAP39465.1"/>
    </source>
</evidence>
<dbReference type="InterPro" id="IPR001707">
    <property type="entry name" value="Cmp_AcTrfase"/>
</dbReference>
<dbReference type="Pfam" id="PF00302">
    <property type="entry name" value="CAT"/>
    <property type="match status" value="1"/>
</dbReference>
<gene>
    <name evidence="1" type="ORF">ATC1_11400</name>
</gene>
<name>A0A0K8PBE1_9CHLR</name>
<dbReference type="STRING" id="1678840.ATC1_11400"/>
<keyword evidence="1" id="KW-0808">Transferase</keyword>
<dbReference type="PANTHER" id="PTHR38474">
    <property type="entry name" value="SLR0299 PROTEIN"/>
    <property type="match status" value="1"/>
</dbReference>
<dbReference type="SMART" id="SM01059">
    <property type="entry name" value="CAT"/>
    <property type="match status" value="1"/>
</dbReference>